<dbReference type="GO" id="GO:0051082">
    <property type="term" value="F:unfolded protein binding"/>
    <property type="evidence" value="ECO:0007669"/>
    <property type="project" value="InterPro"/>
</dbReference>
<dbReference type="GO" id="GO:1990114">
    <property type="term" value="P:RNA polymerase II core complex assembly"/>
    <property type="evidence" value="ECO:0007669"/>
    <property type="project" value="TreeGrafter"/>
</dbReference>
<dbReference type="AlphaFoldDB" id="A0A7S0WV83"/>
<dbReference type="InterPro" id="IPR004127">
    <property type="entry name" value="Prefoldin_subunit_alpha"/>
</dbReference>
<accession>A0A7S0WV83</accession>
<reference evidence="2" key="1">
    <citation type="submission" date="2021-01" db="EMBL/GenBank/DDBJ databases">
        <authorList>
            <person name="Corre E."/>
            <person name="Pelletier E."/>
            <person name="Niang G."/>
            <person name="Scheremetjew M."/>
            <person name="Finn R."/>
            <person name="Kale V."/>
            <person name="Holt S."/>
            <person name="Cochrane G."/>
            <person name="Meng A."/>
            <person name="Brown T."/>
            <person name="Cohen L."/>
        </authorList>
    </citation>
    <scope>NUCLEOTIDE SEQUENCE</scope>
    <source>
        <strain evidence="2">SAG 11-49</strain>
    </source>
</reference>
<dbReference type="GO" id="GO:0005737">
    <property type="term" value="C:cytoplasm"/>
    <property type="evidence" value="ECO:0007669"/>
    <property type="project" value="TreeGrafter"/>
</dbReference>
<dbReference type="GO" id="GO:0016272">
    <property type="term" value="C:prefoldin complex"/>
    <property type="evidence" value="ECO:0007669"/>
    <property type="project" value="InterPro"/>
</dbReference>
<proteinExistence type="inferred from homology"/>
<dbReference type="SUPFAM" id="SSF46579">
    <property type="entry name" value="Prefoldin"/>
    <property type="match status" value="1"/>
</dbReference>
<dbReference type="Gene3D" id="1.10.287.370">
    <property type="match status" value="1"/>
</dbReference>
<sequence>MAAAGPERHNLASLDPQQLANAKRNIEADIQRYAESMNFFIKSANIYNAANTAIKNLGESKEGQPLLLPLTQSLYVSGSLASVDEVLVDVGTGYYVEMTTGDAQDYCGRKVQKLQDTINDLNEVMKTKQAQLMQVSRVLDDKVALLQEQQAAAGRPPVPGP</sequence>
<protein>
    <recommendedName>
        <fullName evidence="3">Prefoldin subunit 5</fullName>
    </recommendedName>
</protein>
<dbReference type="PANTHER" id="PTHR12674:SF2">
    <property type="entry name" value="PREFOLDIN SUBUNIT 5"/>
    <property type="match status" value="1"/>
</dbReference>
<dbReference type="EMBL" id="HBFB01022938">
    <property type="protein sequence ID" value="CAD8686531.1"/>
    <property type="molecule type" value="Transcribed_RNA"/>
</dbReference>
<evidence type="ECO:0000256" key="1">
    <source>
        <dbReference type="ARBA" id="ARBA00010048"/>
    </source>
</evidence>
<dbReference type="GO" id="GO:0006457">
    <property type="term" value="P:protein folding"/>
    <property type="evidence" value="ECO:0007669"/>
    <property type="project" value="InterPro"/>
</dbReference>
<dbReference type="GO" id="GO:0009409">
    <property type="term" value="P:response to cold"/>
    <property type="evidence" value="ECO:0007669"/>
    <property type="project" value="UniProtKB-ARBA"/>
</dbReference>
<dbReference type="InterPro" id="IPR011599">
    <property type="entry name" value="PFD_alpha_archaea"/>
</dbReference>
<dbReference type="CDD" id="cd23157">
    <property type="entry name" value="Prefoldin_5"/>
    <property type="match status" value="1"/>
</dbReference>
<evidence type="ECO:0000313" key="2">
    <source>
        <dbReference type="EMBL" id="CAD8686531.1"/>
    </source>
</evidence>
<dbReference type="NCBIfam" id="TIGR00293">
    <property type="entry name" value="prefoldin subunit alpha"/>
    <property type="match status" value="1"/>
</dbReference>
<comment type="similarity">
    <text evidence="1">Belongs to the prefoldin subunit alpha family.</text>
</comment>
<name>A0A7S0WV83_9CHLO</name>
<dbReference type="GO" id="GO:1990113">
    <property type="term" value="P:RNA polymerase I assembly"/>
    <property type="evidence" value="ECO:0007669"/>
    <property type="project" value="TreeGrafter"/>
</dbReference>
<dbReference type="InterPro" id="IPR009053">
    <property type="entry name" value="Prefoldin"/>
</dbReference>
<organism evidence="2">
    <name type="scientific">Chlamydomonas leiostraca</name>
    <dbReference type="NCBI Taxonomy" id="1034604"/>
    <lineage>
        <taxon>Eukaryota</taxon>
        <taxon>Viridiplantae</taxon>
        <taxon>Chlorophyta</taxon>
        <taxon>core chlorophytes</taxon>
        <taxon>Chlorophyceae</taxon>
        <taxon>CS clade</taxon>
        <taxon>Chlamydomonadales</taxon>
        <taxon>Chlamydomonadaceae</taxon>
        <taxon>Chlamydomonas</taxon>
    </lineage>
</organism>
<dbReference type="PANTHER" id="PTHR12674">
    <property type="entry name" value="PREFOLDIN SUBUNIT 5"/>
    <property type="match status" value="1"/>
</dbReference>
<evidence type="ECO:0008006" key="3">
    <source>
        <dbReference type="Google" id="ProtNLM"/>
    </source>
</evidence>
<dbReference type="Pfam" id="PF02996">
    <property type="entry name" value="Prefoldin"/>
    <property type="match status" value="1"/>
</dbReference>
<dbReference type="GO" id="GO:1990115">
    <property type="term" value="P:RNA polymerase III assembly"/>
    <property type="evidence" value="ECO:0007669"/>
    <property type="project" value="TreeGrafter"/>
</dbReference>
<gene>
    <name evidence="2" type="ORF">CLEI1391_LOCUS12955</name>
</gene>